<dbReference type="InterPro" id="IPR046320">
    <property type="entry name" value="DUF4922"/>
</dbReference>
<dbReference type="PANTHER" id="PTHR43685:SF2">
    <property type="entry name" value="GLYCOSYLTRANSFERASE 2-LIKE DOMAIN-CONTAINING PROTEIN"/>
    <property type="match status" value="1"/>
</dbReference>
<dbReference type="Gene3D" id="3.30.428.70">
    <property type="match status" value="1"/>
</dbReference>
<dbReference type="Pfam" id="PF16269">
    <property type="entry name" value="DUF4922"/>
    <property type="match status" value="1"/>
</dbReference>
<gene>
    <name evidence="4" type="ORF">BvMPK_2281</name>
</gene>
<dbReference type="SUPFAM" id="SSF54197">
    <property type="entry name" value="HIT-like"/>
    <property type="match status" value="1"/>
</dbReference>
<reference evidence="4 5" key="2">
    <citation type="journal article" date="2016" name="Genome Biol. Evol.">
        <title>Extensive mobilome-driven genome diversification in mouse gut-associated Bacteroides vulgatus mpk.</title>
        <authorList>
            <person name="Lange A."/>
            <person name="Beier S."/>
            <person name="Steimle A."/>
            <person name="Autenrieth I.B."/>
            <person name="Huson D.H."/>
            <person name="Frick J.S."/>
        </authorList>
    </citation>
    <scope>NUCLEOTIDE SEQUENCE [LARGE SCALE GENOMIC DNA]</scope>
    <source>
        <strain evidence="5">mpk</strain>
    </source>
</reference>
<dbReference type="AlphaFoldDB" id="A0A0P0M2T4"/>
<feature type="domain" description="Glycosyltransferase 2-like" evidence="1">
    <location>
        <begin position="290"/>
        <end position="411"/>
    </location>
</feature>
<evidence type="ECO:0000259" key="3">
    <source>
        <dbReference type="Pfam" id="PF26216"/>
    </source>
</evidence>
<evidence type="ECO:0000259" key="1">
    <source>
        <dbReference type="Pfam" id="PF00535"/>
    </source>
</evidence>
<dbReference type="InterPro" id="IPR043171">
    <property type="entry name" value="Ap4A_phos1/2-like"/>
</dbReference>
<dbReference type="PATRIC" id="fig|821.40.peg.2735"/>
<dbReference type="SUPFAM" id="SSF53448">
    <property type="entry name" value="Nucleotide-diphospho-sugar transferases"/>
    <property type="match status" value="1"/>
</dbReference>
<sequence length="864" mass="99709">MSCQVMLFSEFPFIFKRQLAYKGREKIRYITYLCREKYFLTMRKTINCFIPYRESTAAEQTIHALKESSIVNKIYLLNIEPNKTLSTPEGCEILPVDSLTSSKTMKMIAEKADTPYILLYTKTSALELAYKALERMTDFLQDRECGMVYADHHEWKNGEKKKHPVNDYQPGSVRDDFDFGPLLIFNRTEFILASLQMTEERKYAALYELRLFLTLHSHLVHINEYLYTETESDNRLSGEKQFDYVNPRNREVQIEMEEAFTRYLKSINALLEPICVETDVKKGNFEYEASVIIPVRNRARTIDDAIRSALTQETRFPFNIIVVDNHSTDGTTEIIGQYKDNKAVIHLQPQRTDLGIGGCWDLAINHPRCGRFAIQLDSDDLYSDTHTLQTIVDTFYKEQCAMVIGTYRMTDFRLNTIAPGVIDHSEWTKENGHNNALRINGLGAPRAFFTPILRETGVPNVSYGEDYALGLIFSRQYKIGRIYDVLYLCRRWEGNSDAALSIEQTNANNHYKDSLRTRELGIRKKYTEELKNRNEIKRFIHSQLACWPLAHHNHEALQTVQIKELSINGYTFVVQCNAQRAVSTTAKVDKDSIQARPCFLCKENQPKEQKALETITANRICVNPYPILPDHLTIAHKDHIPQLMDENIFSYDDVRAFVQKYPDYALFYNGAHCGASAPDHLHLQGVRKTDVPIIPNVQQLITHAQTIDIRSMYFPYLEEEEDYPLECSRIYLNTKDYPCPLVILSSNTHYDDSLLYSALAAFPPDEDGQEAKFNLLLWKEGHLYYTVVFPRSKHRPDCYFAKGSEQMLISPGALDMAGVIVTTRQEDFDKITEEKVASIIKEVGITVEEAEKIPGRYFDEKAKR</sequence>
<dbReference type="InterPro" id="IPR050834">
    <property type="entry name" value="Glycosyltransf_2"/>
</dbReference>
<dbReference type="CDD" id="cd00761">
    <property type="entry name" value="Glyco_tranf_GTA_type"/>
    <property type="match status" value="1"/>
</dbReference>
<evidence type="ECO:0000313" key="5">
    <source>
        <dbReference type="Proteomes" id="UP000061587"/>
    </source>
</evidence>
<dbReference type="InterPro" id="IPR001173">
    <property type="entry name" value="Glyco_trans_2-like"/>
</dbReference>
<dbReference type="Proteomes" id="UP000061587">
    <property type="component" value="Chromosome"/>
</dbReference>
<accession>A0A0P0M2T4</accession>
<dbReference type="InterPro" id="IPR029044">
    <property type="entry name" value="Nucleotide-diphossugar_trans"/>
</dbReference>
<dbReference type="PANTHER" id="PTHR43685">
    <property type="entry name" value="GLYCOSYLTRANSFERASE"/>
    <property type="match status" value="1"/>
</dbReference>
<dbReference type="Gene3D" id="3.90.550.10">
    <property type="entry name" value="Spore Coat Polysaccharide Biosynthesis Protein SpsA, Chain A"/>
    <property type="match status" value="1"/>
</dbReference>
<dbReference type="Pfam" id="PF00535">
    <property type="entry name" value="Glycos_transf_2"/>
    <property type="match status" value="1"/>
</dbReference>
<dbReference type="EMBL" id="CP013020">
    <property type="protein sequence ID" value="ALK84881.1"/>
    <property type="molecule type" value="Genomic_DNA"/>
</dbReference>
<evidence type="ECO:0000259" key="2">
    <source>
        <dbReference type="Pfam" id="PF16269"/>
    </source>
</evidence>
<organism evidence="4 5">
    <name type="scientific">Phocaeicola vulgatus</name>
    <name type="common">Bacteroides vulgatus</name>
    <dbReference type="NCBI Taxonomy" id="821"/>
    <lineage>
        <taxon>Bacteria</taxon>
        <taxon>Pseudomonadati</taxon>
        <taxon>Bacteroidota</taxon>
        <taxon>Bacteroidia</taxon>
        <taxon>Bacteroidales</taxon>
        <taxon>Bacteroidaceae</taxon>
        <taxon>Phocaeicola</taxon>
    </lineage>
</organism>
<feature type="domain" description="GDPGP1-like C-terminal" evidence="3">
    <location>
        <begin position="770"/>
        <end position="852"/>
    </location>
</feature>
<evidence type="ECO:0000313" key="4">
    <source>
        <dbReference type="EMBL" id="ALK84881.1"/>
    </source>
</evidence>
<reference evidence="5" key="1">
    <citation type="submission" date="2015-10" db="EMBL/GenBank/DDBJ databases">
        <title>Extensive mobilome-driven genome diversification in gut-associated Bacteroides vulgatus mpk.</title>
        <authorList>
            <person name="Beier S."/>
            <person name="Lange A."/>
            <person name="Huson D.H."/>
            <person name="Frick J.-S."/>
            <person name="Autenrieth I.B."/>
        </authorList>
    </citation>
    <scope>NUCLEOTIDE SEQUENCE [LARGE SCALE GENOMIC DNA]</scope>
    <source>
        <strain evidence="5">mpk</strain>
    </source>
</reference>
<dbReference type="Pfam" id="PF26216">
    <property type="entry name" value="GDPGP1_C"/>
    <property type="match status" value="1"/>
</dbReference>
<dbReference type="InterPro" id="IPR058865">
    <property type="entry name" value="GDPGP1_C"/>
</dbReference>
<protein>
    <submittedName>
        <fullName evidence="4">Glycosyltransferase</fullName>
    </submittedName>
</protein>
<feature type="domain" description="DUF4922" evidence="2">
    <location>
        <begin position="540"/>
        <end position="686"/>
    </location>
</feature>
<proteinExistence type="predicted"/>
<dbReference type="InterPro" id="IPR036265">
    <property type="entry name" value="HIT-like_sf"/>
</dbReference>
<name>A0A0P0M2T4_PHOVU</name>